<dbReference type="EMBL" id="SACL01000006">
    <property type="protein sequence ID" value="RVT95245.1"/>
    <property type="molecule type" value="Genomic_DNA"/>
</dbReference>
<reference evidence="1 2" key="1">
    <citation type="submission" date="2019-01" db="EMBL/GenBank/DDBJ databases">
        <authorList>
            <person name="Chen W.-M."/>
        </authorList>
    </citation>
    <scope>NUCLEOTIDE SEQUENCE [LARGE SCALE GENOMIC DNA]</scope>
    <source>
        <strain evidence="1 2">CCP-6</strain>
    </source>
</reference>
<name>A0A437MC96_9PROT</name>
<comment type="caution">
    <text evidence="1">The sequence shown here is derived from an EMBL/GenBank/DDBJ whole genome shotgun (WGS) entry which is preliminary data.</text>
</comment>
<protein>
    <submittedName>
        <fullName evidence="1">DUF2184 domain-containing protein</fullName>
    </submittedName>
</protein>
<accession>A0A437MC96</accession>
<dbReference type="OrthoDB" id="6439710at2"/>
<dbReference type="AlphaFoldDB" id="A0A437MC96"/>
<organism evidence="1 2">
    <name type="scientific">Rhodovarius crocodyli</name>
    <dbReference type="NCBI Taxonomy" id="1979269"/>
    <lineage>
        <taxon>Bacteria</taxon>
        <taxon>Pseudomonadati</taxon>
        <taxon>Pseudomonadota</taxon>
        <taxon>Alphaproteobacteria</taxon>
        <taxon>Acetobacterales</taxon>
        <taxon>Roseomonadaceae</taxon>
        <taxon>Rhodovarius</taxon>
    </lineage>
</organism>
<proteinExistence type="predicted"/>
<keyword evidence="2" id="KW-1185">Reference proteome</keyword>
<evidence type="ECO:0000313" key="2">
    <source>
        <dbReference type="Proteomes" id="UP000282957"/>
    </source>
</evidence>
<dbReference type="RefSeq" id="WP_127788733.1">
    <property type="nucleotide sequence ID" value="NZ_SACL01000006.1"/>
</dbReference>
<dbReference type="Proteomes" id="UP000282957">
    <property type="component" value="Unassembled WGS sequence"/>
</dbReference>
<gene>
    <name evidence="1" type="ORF">EOD42_16805</name>
</gene>
<evidence type="ECO:0000313" key="1">
    <source>
        <dbReference type="EMBL" id="RVT95245.1"/>
    </source>
</evidence>
<sequence>MRNADFAALESQWGIFMPEAREYLPDAYRHNFALAMDAQPTLVTTANSAIPAYLTQWVDPEIVKVIVAPMKAAEIMGEVRKGTWLDTTALFPVVENTGEVSSYGDYNNNGHVGVNANWPQRQSYLYQTITEWGELELERADLARLNWASQQNLASVQVLNKFQNKTYFFGVAGLQNYGILNDPSLSAALQPGPKAYGSQAHGPWVTAGVVTATANEIYSDIQSLYIQLVAQQAQGAIDMATPMKLCMSPGSSIAMTATNSFNVNVADLLKKNFPNLRIETAPEYATAAGNVVQLIADQVQGQDTGYCAFNEKLRAHPVIREMSAFKQKKTQGTWGAIIKQPFAIAQMLGL</sequence>